<dbReference type="EMBL" id="CAWUPB010000858">
    <property type="protein sequence ID" value="CAK7327660.1"/>
    <property type="molecule type" value="Genomic_DNA"/>
</dbReference>
<evidence type="ECO:0000313" key="1">
    <source>
        <dbReference type="EMBL" id="CAK7327660.1"/>
    </source>
</evidence>
<comment type="caution">
    <text evidence="1">The sequence shown here is derived from an EMBL/GenBank/DDBJ whole genome shotgun (WGS) entry which is preliminary data.</text>
</comment>
<protein>
    <submittedName>
        <fullName evidence="1">Uncharacterized protein</fullName>
    </submittedName>
</protein>
<keyword evidence="2" id="KW-1185">Reference proteome</keyword>
<proteinExistence type="predicted"/>
<sequence>MEGITIREKAAFASSRHGLRVSSQEMPSSDMDRCLNLIGNTTGLDGNLRLYTYYDKVDIGAWEVTFTLFDRDSSWESECQLPEKGGKFGLCEDNQCVACPSPNGLQG</sequence>
<reference evidence="1 2" key="1">
    <citation type="submission" date="2024-01" db="EMBL/GenBank/DDBJ databases">
        <authorList>
            <person name="Waweru B."/>
        </authorList>
    </citation>
    <scope>NUCLEOTIDE SEQUENCE [LARGE SCALE GENOMIC DNA]</scope>
</reference>
<accession>A0AAV1R3Q7</accession>
<gene>
    <name evidence="1" type="ORF">DCAF_LOCUS5375</name>
</gene>
<name>A0AAV1R3Q7_9ROSI</name>
<dbReference type="Proteomes" id="UP001314170">
    <property type="component" value="Unassembled WGS sequence"/>
</dbReference>
<dbReference type="AlphaFoldDB" id="A0AAV1R3Q7"/>
<organism evidence="1 2">
    <name type="scientific">Dovyalis caffra</name>
    <dbReference type="NCBI Taxonomy" id="77055"/>
    <lineage>
        <taxon>Eukaryota</taxon>
        <taxon>Viridiplantae</taxon>
        <taxon>Streptophyta</taxon>
        <taxon>Embryophyta</taxon>
        <taxon>Tracheophyta</taxon>
        <taxon>Spermatophyta</taxon>
        <taxon>Magnoliopsida</taxon>
        <taxon>eudicotyledons</taxon>
        <taxon>Gunneridae</taxon>
        <taxon>Pentapetalae</taxon>
        <taxon>rosids</taxon>
        <taxon>fabids</taxon>
        <taxon>Malpighiales</taxon>
        <taxon>Salicaceae</taxon>
        <taxon>Flacourtieae</taxon>
        <taxon>Dovyalis</taxon>
    </lineage>
</organism>
<evidence type="ECO:0000313" key="2">
    <source>
        <dbReference type="Proteomes" id="UP001314170"/>
    </source>
</evidence>